<dbReference type="Gene3D" id="3.80.10.10">
    <property type="entry name" value="Ribonuclease Inhibitor"/>
    <property type="match status" value="1"/>
</dbReference>
<gene>
    <name evidence="14" type="ORF">T459_03491</name>
</gene>
<dbReference type="Pfam" id="PF23559">
    <property type="entry name" value="WHD_DRP"/>
    <property type="match status" value="1"/>
</dbReference>
<dbReference type="Gene3D" id="1.10.8.430">
    <property type="entry name" value="Helical domain of apoptotic protease-activating factors"/>
    <property type="match status" value="1"/>
</dbReference>
<evidence type="ECO:0000259" key="12">
    <source>
        <dbReference type="Pfam" id="PF23559"/>
    </source>
</evidence>
<dbReference type="AlphaFoldDB" id="A0A2G3AN14"/>
<feature type="domain" description="NB-ARC" evidence="10">
    <location>
        <begin position="203"/>
        <end position="373"/>
    </location>
</feature>
<dbReference type="InterPro" id="IPR027417">
    <property type="entry name" value="P-loop_NTPase"/>
</dbReference>
<dbReference type="InterPro" id="IPR058922">
    <property type="entry name" value="WHD_DRP"/>
</dbReference>
<dbReference type="Proteomes" id="UP000222542">
    <property type="component" value="Unassembled WGS sequence"/>
</dbReference>
<reference evidence="14 15" key="1">
    <citation type="journal article" date="2014" name="Nat. Genet.">
        <title>Genome sequence of the hot pepper provides insights into the evolution of pungency in Capsicum species.</title>
        <authorList>
            <person name="Kim S."/>
            <person name="Park M."/>
            <person name="Yeom S.I."/>
            <person name="Kim Y.M."/>
            <person name="Lee J.M."/>
            <person name="Lee H.A."/>
            <person name="Seo E."/>
            <person name="Choi J."/>
            <person name="Cheong K."/>
            <person name="Kim K.T."/>
            <person name="Jung K."/>
            <person name="Lee G.W."/>
            <person name="Oh S.K."/>
            <person name="Bae C."/>
            <person name="Kim S.B."/>
            <person name="Lee H.Y."/>
            <person name="Kim S.Y."/>
            <person name="Kim M.S."/>
            <person name="Kang B.C."/>
            <person name="Jo Y.D."/>
            <person name="Yang H.B."/>
            <person name="Jeong H.J."/>
            <person name="Kang W.H."/>
            <person name="Kwon J.K."/>
            <person name="Shin C."/>
            <person name="Lim J.Y."/>
            <person name="Park J.H."/>
            <person name="Huh J.H."/>
            <person name="Kim J.S."/>
            <person name="Kim B.D."/>
            <person name="Cohen O."/>
            <person name="Paran I."/>
            <person name="Suh M.C."/>
            <person name="Lee S.B."/>
            <person name="Kim Y.K."/>
            <person name="Shin Y."/>
            <person name="Noh S.J."/>
            <person name="Park J."/>
            <person name="Seo Y.S."/>
            <person name="Kwon S.Y."/>
            <person name="Kim H.A."/>
            <person name="Park J.M."/>
            <person name="Kim H.J."/>
            <person name="Choi S.B."/>
            <person name="Bosland P.W."/>
            <person name="Reeves G."/>
            <person name="Jo S.H."/>
            <person name="Lee B.W."/>
            <person name="Cho H.T."/>
            <person name="Choi H.S."/>
            <person name="Lee M.S."/>
            <person name="Yu Y."/>
            <person name="Do Choi Y."/>
            <person name="Park B.S."/>
            <person name="van Deynze A."/>
            <person name="Ashrafi H."/>
            <person name="Hill T."/>
            <person name="Kim W.T."/>
            <person name="Pai H.S."/>
            <person name="Ahn H.K."/>
            <person name="Yeam I."/>
            <person name="Giovannoni J.J."/>
            <person name="Rose J.K."/>
            <person name="Sorensen I."/>
            <person name="Lee S.J."/>
            <person name="Kim R.W."/>
            <person name="Choi I.Y."/>
            <person name="Choi B.S."/>
            <person name="Lim J.S."/>
            <person name="Lee Y.H."/>
            <person name="Choi D."/>
        </authorList>
    </citation>
    <scope>NUCLEOTIDE SEQUENCE [LARGE SCALE GENOMIC DNA]</scope>
    <source>
        <strain evidence="15">cv. CM334</strain>
    </source>
</reference>
<dbReference type="InterPro" id="IPR032675">
    <property type="entry name" value="LRR_dom_sf"/>
</dbReference>
<keyword evidence="6" id="KW-0611">Plant defense</keyword>
<sequence>MANVAVEFLVENLMQLLRDNAELILGVKEAAESLLQDLNDFNAFLKQAAKCRNENDVLKELVKKIRTVVNSAEDAIDKFVIEAKLHKDKGVTRVLDLPHYKRVREVAGEIKAIRNKVREIRQNNAIGLQALQDEDLSARSVEERKQKAKKLEILTFSFSLICAFFGLNALKGSLLSASYDTKPNILVPSPPVVEEDDVVGFDEEADNVIKRLLGGSDRLEVVPVVGMPGLGKTTLANKIFKHPTIGYEFFTRIWVYVSQSYRRRELFLNIISKFTRNTKQYHVLCEEDLADVIQEFLGKGGKYLIVLDDVWSDEAWERIKIAFPNNNKCNRILLTTRDTKVAKQCTPVPHDLKFLTEDESWILLEKKVFHKDKCPPELELSGQSIAKKCNGLPLAIVVIAGALIGKGKTSREWKQVDESVGEHLINRDQPENCNKLVQMSYDRLPYDLKACFLYCGAFPGGFQIPAWKLIRLWIAEGFIQYKGHLSLECKGEDNLNDLVNRNLVMVMERTSDGQIKTCRLHDMLHEFCRQEAMKEENLFQEIKLGSEQYFPGKRELSTYRRLCIHSSVLDFISTKPSGEHVRSFLSFSSKKVEMPSADIPTIPKGFPLLRVLDVESINFSRFSKDFYQLYHLRYVAFSSDSIKMLPKLMGELWNIQTLIINTQQRTLDIQANIWNMERLRHLHTNSSARLPVPVAPKSSSVTLVNQSLQTLSTIAPESCTEEVFARTPNLKKLGIRGKIAVLLDNKSAASLKNVKRLEYIENLKLMNDSNQTGKLRLPPAYIFPTKLRKLTLLDTWLEWKDMSILGQLEHLEVLKLKENGFTGECWESAGGFCSLLVLWIERTNLASWKASADDFPRLKHLVLICCDKLKEIPIGLADIRSFQVMELQNSTKTAAVSARQIQDKKYKQAQEGNKNIAFKVSIFPPDL</sequence>
<evidence type="ECO:0000256" key="8">
    <source>
        <dbReference type="ARBA" id="ARBA00023054"/>
    </source>
</evidence>
<feature type="domain" description="Disease resistance R13L4/SHOC-2-like LRR" evidence="13">
    <location>
        <begin position="580"/>
        <end position="900"/>
    </location>
</feature>
<name>A0A2G3AN14_CAPAN</name>
<dbReference type="EMBL" id="AYRZ02000001">
    <property type="protein sequence ID" value="PHT95609.1"/>
    <property type="molecule type" value="Genomic_DNA"/>
</dbReference>
<dbReference type="Gramene" id="PHT95609">
    <property type="protein sequence ID" value="PHT95609"/>
    <property type="gene ID" value="T459_03491"/>
</dbReference>
<evidence type="ECO:0000313" key="15">
    <source>
        <dbReference type="Proteomes" id="UP000222542"/>
    </source>
</evidence>
<evidence type="ECO:0000259" key="10">
    <source>
        <dbReference type="Pfam" id="PF00931"/>
    </source>
</evidence>
<keyword evidence="8" id="KW-0175">Coiled coil</keyword>
<comment type="subcellular location">
    <subcellularLocation>
        <location evidence="1">Membrane</location>
        <topology evidence="1">Peripheral membrane protein</topology>
    </subcellularLocation>
</comment>
<dbReference type="InterPro" id="IPR036388">
    <property type="entry name" value="WH-like_DNA-bd_sf"/>
</dbReference>
<evidence type="ECO:0000256" key="6">
    <source>
        <dbReference type="ARBA" id="ARBA00022821"/>
    </source>
</evidence>
<dbReference type="InterPro" id="IPR042197">
    <property type="entry name" value="Apaf_helical"/>
</dbReference>
<dbReference type="InterPro" id="IPR055414">
    <property type="entry name" value="LRR_R13L4/SHOC2-like"/>
</dbReference>
<evidence type="ECO:0000256" key="2">
    <source>
        <dbReference type="ARBA" id="ARBA00008894"/>
    </source>
</evidence>
<dbReference type="Gene3D" id="1.10.10.10">
    <property type="entry name" value="Winged helix-like DNA-binding domain superfamily/Winged helix DNA-binding domain"/>
    <property type="match status" value="1"/>
</dbReference>
<reference evidence="14 15" key="2">
    <citation type="journal article" date="2017" name="Genome Biol.">
        <title>New reference genome sequences of hot pepper reveal the massive evolution of plant disease-resistance genes by retroduplication.</title>
        <authorList>
            <person name="Kim S."/>
            <person name="Park J."/>
            <person name="Yeom S.I."/>
            <person name="Kim Y.M."/>
            <person name="Seo E."/>
            <person name="Kim K.T."/>
            <person name="Kim M.S."/>
            <person name="Lee J.M."/>
            <person name="Cheong K."/>
            <person name="Shin H.S."/>
            <person name="Kim S.B."/>
            <person name="Han K."/>
            <person name="Lee J."/>
            <person name="Park M."/>
            <person name="Lee H.A."/>
            <person name="Lee H.Y."/>
            <person name="Lee Y."/>
            <person name="Oh S."/>
            <person name="Lee J.H."/>
            <person name="Choi E."/>
            <person name="Choi E."/>
            <person name="Lee S.E."/>
            <person name="Jeon J."/>
            <person name="Kim H."/>
            <person name="Choi G."/>
            <person name="Song H."/>
            <person name="Lee J."/>
            <person name="Lee S.C."/>
            <person name="Kwon J.K."/>
            <person name="Lee H.Y."/>
            <person name="Koo N."/>
            <person name="Hong Y."/>
            <person name="Kim R.W."/>
            <person name="Kang W.H."/>
            <person name="Huh J.H."/>
            <person name="Kang B.C."/>
            <person name="Yang T.J."/>
            <person name="Lee Y.H."/>
            <person name="Bennetzen J.L."/>
            <person name="Choi D."/>
        </authorList>
    </citation>
    <scope>NUCLEOTIDE SEQUENCE [LARGE SCALE GENOMIC DNA]</scope>
    <source>
        <strain evidence="15">cv. CM334</strain>
    </source>
</reference>
<dbReference type="GO" id="GO:0016020">
    <property type="term" value="C:membrane"/>
    <property type="evidence" value="ECO:0007669"/>
    <property type="project" value="UniProtKB-SubCell"/>
</dbReference>
<evidence type="ECO:0000256" key="9">
    <source>
        <dbReference type="ARBA" id="ARBA00023136"/>
    </source>
</evidence>
<dbReference type="GO" id="GO:0051607">
    <property type="term" value="P:defense response to virus"/>
    <property type="evidence" value="ECO:0007669"/>
    <property type="project" value="UniProtKB-ARBA"/>
</dbReference>
<dbReference type="STRING" id="4072.A0A2G3AN14"/>
<comment type="caution">
    <text evidence="14">The sequence shown here is derived from an EMBL/GenBank/DDBJ whole genome shotgun (WGS) entry which is preliminary data.</text>
</comment>
<dbReference type="PRINTS" id="PR00364">
    <property type="entry name" value="DISEASERSIST"/>
</dbReference>
<evidence type="ECO:0000256" key="3">
    <source>
        <dbReference type="ARBA" id="ARBA00022614"/>
    </source>
</evidence>
<evidence type="ECO:0000256" key="5">
    <source>
        <dbReference type="ARBA" id="ARBA00022741"/>
    </source>
</evidence>
<dbReference type="PANTHER" id="PTHR23155">
    <property type="entry name" value="DISEASE RESISTANCE PROTEIN RP"/>
    <property type="match status" value="1"/>
</dbReference>
<accession>A0A2G3AN14</accession>
<dbReference type="InterPro" id="IPR038005">
    <property type="entry name" value="RX-like_CC"/>
</dbReference>
<evidence type="ECO:0000256" key="1">
    <source>
        <dbReference type="ARBA" id="ARBA00004170"/>
    </source>
</evidence>
<evidence type="ECO:0000259" key="13">
    <source>
        <dbReference type="Pfam" id="PF23598"/>
    </source>
</evidence>
<evidence type="ECO:0000313" key="14">
    <source>
        <dbReference type="EMBL" id="PHT95609.1"/>
    </source>
</evidence>
<dbReference type="CDD" id="cd14798">
    <property type="entry name" value="RX-CC_like"/>
    <property type="match status" value="1"/>
</dbReference>
<evidence type="ECO:0008006" key="16">
    <source>
        <dbReference type="Google" id="ProtNLM"/>
    </source>
</evidence>
<proteinExistence type="inferred from homology"/>
<dbReference type="GO" id="GO:0043531">
    <property type="term" value="F:ADP binding"/>
    <property type="evidence" value="ECO:0007669"/>
    <property type="project" value="InterPro"/>
</dbReference>
<keyword evidence="7" id="KW-0067">ATP-binding</keyword>
<feature type="domain" description="Disease resistance N-terminal" evidence="11">
    <location>
        <begin position="5"/>
        <end position="89"/>
    </location>
</feature>
<protein>
    <recommendedName>
        <fullName evidence="16">Late blight resistance protein homolog R1A-10</fullName>
    </recommendedName>
</protein>
<keyword evidence="5" id="KW-0547">Nucleotide-binding</keyword>
<dbReference type="FunFam" id="3.40.50.300:FF:001091">
    <property type="entry name" value="Probable disease resistance protein At1g61300"/>
    <property type="match status" value="1"/>
</dbReference>
<feature type="domain" description="Disease resistance protein winged helix" evidence="12">
    <location>
        <begin position="458"/>
        <end position="527"/>
    </location>
</feature>
<dbReference type="InterPro" id="IPR002182">
    <property type="entry name" value="NB-ARC"/>
</dbReference>
<dbReference type="SUPFAM" id="SSF52540">
    <property type="entry name" value="P-loop containing nucleoside triphosphate hydrolases"/>
    <property type="match status" value="1"/>
</dbReference>
<dbReference type="Pfam" id="PF23598">
    <property type="entry name" value="LRR_14"/>
    <property type="match status" value="1"/>
</dbReference>
<dbReference type="Gene3D" id="1.20.5.4130">
    <property type="match status" value="1"/>
</dbReference>
<keyword evidence="3" id="KW-0433">Leucine-rich repeat</keyword>
<evidence type="ECO:0000256" key="4">
    <source>
        <dbReference type="ARBA" id="ARBA00022737"/>
    </source>
</evidence>
<dbReference type="Pfam" id="PF18052">
    <property type="entry name" value="Rx_N"/>
    <property type="match status" value="1"/>
</dbReference>
<dbReference type="GO" id="GO:0005524">
    <property type="term" value="F:ATP binding"/>
    <property type="evidence" value="ECO:0007669"/>
    <property type="project" value="UniProtKB-KW"/>
</dbReference>
<dbReference type="OMA" id="QPENCNK"/>
<dbReference type="PANTHER" id="PTHR23155:SF1193">
    <property type="entry name" value="DISEASE RESISTANCE PROTEIN RPP13-RELATED"/>
    <property type="match status" value="1"/>
</dbReference>
<evidence type="ECO:0000259" key="11">
    <source>
        <dbReference type="Pfam" id="PF18052"/>
    </source>
</evidence>
<comment type="similarity">
    <text evidence="2">Belongs to the disease resistance NB-LRR family.</text>
</comment>
<keyword evidence="4" id="KW-0677">Repeat</keyword>
<keyword evidence="15" id="KW-1185">Reference proteome</keyword>
<keyword evidence="9" id="KW-0472">Membrane</keyword>
<dbReference type="InterPro" id="IPR041118">
    <property type="entry name" value="Rx_N"/>
</dbReference>
<dbReference type="FunFam" id="1.10.10.10:FF:000322">
    <property type="entry name" value="Probable disease resistance protein At1g63360"/>
    <property type="match status" value="1"/>
</dbReference>
<dbReference type="Gene3D" id="3.40.50.300">
    <property type="entry name" value="P-loop containing nucleotide triphosphate hydrolases"/>
    <property type="match status" value="1"/>
</dbReference>
<evidence type="ECO:0000256" key="7">
    <source>
        <dbReference type="ARBA" id="ARBA00022840"/>
    </source>
</evidence>
<dbReference type="InterPro" id="IPR044974">
    <property type="entry name" value="Disease_R_plants"/>
</dbReference>
<organism evidence="14 15">
    <name type="scientific">Capsicum annuum</name>
    <name type="common">Capsicum pepper</name>
    <dbReference type="NCBI Taxonomy" id="4072"/>
    <lineage>
        <taxon>Eukaryota</taxon>
        <taxon>Viridiplantae</taxon>
        <taxon>Streptophyta</taxon>
        <taxon>Embryophyta</taxon>
        <taxon>Tracheophyta</taxon>
        <taxon>Spermatophyta</taxon>
        <taxon>Magnoliopsida</taxon>
        <taxon>eudicotyledons</taxon>
        <taxon>Gunneridae</taxon>
        <taxon>Pentapetalae</taxon>
        <taxon>asterids</taxon>
        <taxon>lamiids</taxon>
        <taxon>Solanales</taxon>
        <taxon>Solanaceae</taxon>
        <taxon>Solanoideae</taxon>
        <taxon>Capsiceae</taxon>
        <taxon>Capsicum</taxon>
    </lineage>
</organism>
<dbReference type="Pfam" id="PF00931">
    <property type="entry name" value="NB-ARC"/>
    <property type="match status" value="1"/>
</dbReference>
<dbReference type="SUPFAM" id="SSF52058">
    <property type="entry name" value="L domain-like"/>
    <property type="match status" value="1"/>
</dbReference>